<sequence length="399" mass="40841">MRLELLSKSAIGKLFAVTERVSAQRPDWWRATPLDTGKDDYQTSAVIVELSKAAKVRVGSGGAADGVLSLPGGQSNRSLSSSAMQLDGATGDLLSVSSSGTLFGHRSNYAVSKFRGQATGEVTLSAAGVGGGATAFARATVTSGSEMTVQSDGGVSNGGYPDRQATWASVGIQTGASADVVGVTLGNNLATAGSGVVSKSVASIDTGNGGDTVNVDMRMAQDGEARIWTGDGVDTVTINRSAYGGLVGVSTGAGDDVIRFTGGREVTRPLPADANKADPADWDTWIDAGDGDDRIELAAGNYGVRLGFNGGHDTIDLGKAGEAGTVLTISTNFYNDPHLRVERDGNSLRIITQATSSVTITNIGAEDRIMLDNGPHGGRTWLYGAPPADPRGATTDVQA</sequence>
<evidence type="ECO:0000313" key="2">
    <source>
        <dbReference type="Proteomes" id="UP000501891"/>
    </source>
</evidence>
<dbReference type="EMBL" id="CP051775">
    <property type="protein sequence ID" value="QJE72048.1"/>
    <property type="molecule type" value="Genomic_DNA"/>
</dbReference>
<dbReference type="KEGG" id="acru:HHL28_02060"/>
<evidence type="ECO:0000313" key="1">
    <source>
        <dbReference type="EMBL" id="QJE72048.1"/>
    </source>
</evidence>
<dbReference type="Proteomes" id="UP000501891">
    <property type="component" value="Chromosome"/>
</dbReference>
<proteinExistence type="predicted"/>
<organism evidence="1 2">
    <name type="scientific">Aerophototrophica crusticola</name>
    <dbReference type="NCBI Taxonomy" id="1709002"/>
    <lineage>
        <taxon>Bacteria</taxon>
        <taxon>Pseudomonadati</taxon>
        <taxon>Pseudomonadota</taxon>
        <taxon>Alphaproteobacteria</taxon>
        <taxon>Rhodospirillales</taxon>
        <taxon>Rhodospirillaceae</taxon>
        <taxon>Aerophototrophica</taxon>
    </lineage>
</organism>
<protein>
    <submittedName>
        <fullName evidence="1">Uncharacterized protein</fullName>
    </submittedName>
</protein>
<accession>A0A858R3U5</accession>
<dbReference type="AlphaFoldDB" id="A0A858R3U5"/>
<reference evidence="1" key="1">
    <citation type="submission" date="2020-04" db="EMBL/GenBank/DDBJ databases">
        <title>A desert anoxygenic phototrophic bacterium fixes CO2 using RubisCO under aerobic conditions.</title>
        <authorList>
            <person name="Tang K."/>
        </authorList>
    </citation>
    <scope>NUCLEOTIDE SEQUENCE [LARGE SCALE GENOMIC DNA]</scope>
    <source>
        <strain evidence="1">MIMtkB3</strain>
    </source>
</reference>
<name>A0A858R3U5_9PROT</name>
<keyword evidence="2" id="KW-1185">Reference proteome</keyword>
<gene>
    <name evidence="1" type="ORF">HHL28_02060</name>
</gene>